<dbReference type="FunFam" id="2.40.50.140:FF:000173">
    <property type="entry name" value="DNA ligase"/>
    <property type="match status" value="1"/>
</dbReference>
<dbReference type="InterPro" id="IPR012309">
    <property type="entry name" value="DNA_ligase_ATP-dep_C"/>
</dbReference>
<evidence type="ECO:0000313" key="4">
    <source>
        <dbReference type="EMBL" id="JAT62526.1"/>
    </source>
</evidence>
<dbReference type="GO" id="GO:0006303">
    <property type="term" value="P:double-strand break repair via nonhomologous end joining"/>
    <property type="evidence" value="ECO:0007669"/>
    <property type="project" value="TreeGrafter"/>
</dbReference>
<dbReference type="Pfam" id="PF16589">
    <property type="entry name" value="BRCT_2"/>
    <property type="match status" value="1"/>
</dbReference>
<evidence type="ECO:0000256" key="1">
    <source>
        <dbReference type="ARBA" id="ARBA00023172"/>
    </source>
</evidence>
<proteinExistence type="predicted"/>
<dbReference type="GO" id="GO:0003910">
    <property type="term" value="F:DNA ligase (ATP) activity"/>
    <property type="evidence" value="ECO:0007669"/>
    <property type="project" value="InterPro"/>
</dbReference>
<dbReference type="PANTHER" id="PTHR45997:SF1">
    <property type="entry name" value="DNA LIGASE 4"/>
    <property type="match status" value="1"/>
</dbReference>
<dbReference type="GO" id="GO:0003677">
    <property type="term" value="F:DNA binding"/>
    <property type="evidence" value="ECO:0007669"/>
    <property type="project" value="InterPro"/>
</dbReference>
<dbReference type="InterPro" id="IPR036420">
    <property type="entry name" value="BRCT_dom_sf"/>
</dbReference>
<keyword evidence="4" id="KW-0436">Ligase</keyword>
<name>A0A1D1Z6M6_9ARAE</name>
<dbReference type="GO" id="GO:0032807">
    <property type="term" value="C:DNA ligase IV complex"/>
    <property type="evidence" value="ECO:0007669"/>
    <property type="project" value="TreeGrafter"/>
</dbReference>
<dbReference type="GO" id="GO:0005524">
    <property type="term" value="F:ATP binding"/>
    <property type="evidence" value="ECO:0007669"/>
    <property type="project" value="InterPro"/>
</dbReference>
<dbReference type="FunFam" id="3.40.50.10190:FF:000072">
    <property type="entry name" value="DNA ligase"/>
    <property type="match status" value="1"/>
</dbReference>
<gene>
    <name evidence="4" type="primary">LIG4_0</name>
    <name evidence="4" type="ORF">g.96293</name>
</gene>
<feature type="region of interest" description="Disordered" evidence="2">
    <location>
        <begin position="462"/>
        <end position="521"/>
    </location>
</feature>
<protein>
    <submittedName>
        <fullName evidence="4">DNA ligase 4</fullName>
    </submittedName>
</protein>
<dbReference type="GO" id="GO:0006297">
    <property type="term" value="P:nucleotide-excision repair, DNA gap filling"/>
    <property type="evidence" value="ECO:0007669"/>
    <property type="project" value="TreeGrafter"/>
</dbReference>
<dbReference type="SUPFAM" id="SSF52113">
    <property type="entry name" value="BRCT domain"/>
    <property type="match status" value="2"/>
</dbReference>
<evidence type="ECO:0000256" key="2">
    <source>
        <dbReference type="SAM" id="MobiDB-lite"/>
    </source>
</evidence>
<feature type="domain" description="BRCT" evidence="3">
    <location>
        <begin position="362"/>
        <end position="432"/>
    </location>
</feature>
<dbReference type="SUPFAM" id="SSF50249">
    <property type="entry name" value="Nucleic acid-binding proteins"/>
    <property type="match status" value="1"/>
</dbReference>
<accession>A0A1D1Z6M6</accession>
<evidence type="ECO:0000259" key="3">
    <source>
        <dbReference type="PROSITE" id="PS50172"/>
    </source>
</evidence>
<feature type="domain" description="BRCT" evidence="3">
    <location>
        <begin position="175"/>
        <end position="263"/>
    </location>
</feature>
<dbReference type="SMART" id="SM00292">
    <property type="entry name" value="BRCT"/>
    <property type="match status" value="2"/>
</dbReference>
<feature type="compositionally biased region" description="Basic residues" evidence="2">
    <location>
        <begin position="487"/>
        <end position="500"/>
    </location>
</feature>
<sequence>MGLAERSTSDSYPKRFISFCRVGSGLSDDELDSLVNKLKPHFRRNEYPRKSPRFYEVTYNAKERPDVWVDSPDKSIILSITSDIRTIKSEVFAAPYSLRFPRIDRVRYDKPWHDCLDVQSFMELVHSSNGSTQRGDLGISQDRISKNVKSSKKSGKNVPVVPAHLKKTDVSDIKGDTLIFASMMFYFANIPSSYSLDYFHKLVAENGGTFSMNSNDSVTHCIAAEKKGIKYRAAARRGDIIHYSWVLDCCVQKHLLHLQPKYFLFIAESSKRKLQDEIDLYSDYYYWDIDLTDLKQMFSNMEGSRDVELVRHYKKYCPTKSWCLFQDCCFYFCEAIPVVNMDHKVTSEVALKRMKLDVVWRGGEVSNDLSHATHLVAYSTSLSEKLFDIIYECCPSEERYILHGQRLHVVSHLWLEDSMDKNDRLPEDAYNLRPDGVVELNIEASAQDSETLALAMDRVEKQRHGASLDGERAKKRGRPAKMDTTKRRAVARPARTRARIRNQPAKLSPDESDTSVPSDENIRMNDADINVPHGMQEMDDIKVEHEISGHSDHMHETIHNKGKGIFQDDKGQGCPEATVAIPSSAKNNALDDRNLRRSDGAVSMEEEKIGTAGKHEIMYDPVQAMLLDMIPSLSQKTIETGKTVLGEKQKPETDTIHTNPVKKKVSYKDVAGQLLGDF</sequence>
<dbReference type="PANTHER" id="PTHR45997">
    <property type="entry name" value="DNA LIGASE 4"/>
    <property type="match status" value="1"/>
</dbReference>
<dbReference type="InterPro" id="IPR001357">
    <property type="entry name" value="BRCT_dom"/>
</dbReference>
<dbReference type="PROSITE" id="PS50172">
    <property type="entry name" value="BRCT"/>
    <property type="match status" value="2"/>
</dbReference>
<dbReference type="Pfam" id="PF04679">
    <property type="entry name" value="DNA_ligase_A_C"/>
    <property type="match status" value="1"/>
</dbReference>
<keyword evidence="1" id="KW-0233">DNA recombination</keyword>
<dbReference type="Gene3D" id="3.40.50.10190">
    <property type="entry name" value="BRCT domain"/>
    <property type="match status" value="2"/>
</dbReference>
<organism evidence="4">
    <name type="scientific">Anthurium amnicola</name>
    <dbReference type="NCBI Taxonomy" id="1678845"/>
    <lineage>
        <taxon>Eukaryota</taxon>
        <taxon>Viridiplantae</taxon>
        <taxon>Streptophyta</taxon>
        <taxon>Embryophyta</taxon>
        <taxon>Tracheophyta</taxon>
        <taxon>Spermatophyta</taxon>
        <taxon>Magnoliopsida</taxon>
        <taxon>Liliopsida</taxon>
        <taxon>Araceae</taxon>
        <taxon>Pothoideae</taxon>
        <taxon>Potheae</taxon>
        <taxon>Anthurium</taxon>
    </lineage>
</organism>
<dbReference type="InterPro" id="IPR012340">
    <property type="entry name" value="NA-bd_OB-fold"/>
</dbReference>
<dbReference type="EMBL" id="GDJX01005410">
    <property type="protein sequence ID" value="JAT62526.1"/>
    <property type="molecule type" value="Transcribed_RNA"/>
</dbReference>
<dbReference type="InterPro" id="IPR029710">
    <property type="entry name" value="LIG4"/>
</dbReference>
<reference evidence="4" key="1">
    <citation type="submission" date="2015-07" db="EMBL/GenBank/DDBJ databases">
        <title>Transcriptome Assembly of Anthurium amnicola.</title>
        <authorList>
            <person name="Suzuki J."/>
        </authorList>
    </citation>
    <scope>NUCLEOTIDE SEQUENCE</scope>
</reference>
<dbReference type="AlphaFoldDB" id="A0A1D1Z6M6"/>
<dbReference type="Gene3D" id="2.40.50.140">
    <property type="entry name" value="Nucleic acid-binding proteins"/>
    <property type="match status" value="1"/>
</dbReference>
<dbReference type="GO" id="GO:0006310">
    <property type="term" value="P:DNA recombination"/>
    <property type="evidence" value="ECO:0007669"/>
    <property type="project" value="UniProtKB-KW"/>
</dbReference>